<dbReference type="GO" id="GO:0005634">
    <property type="term" value="C:nucleus"/>
    <property type="evidence" value="ECO:0007669"/>
    <property type="project" value="UniProtKB-SubCell"/>
</dbReference>
<keyword evidence="2" id="KW-0805">Transcription regulation</keyword>
<dbReference type="InterPro" id="IPR050568">
    <property type="entry name" value="Transcr_DNA_Rep_Reg"/>
</dbReference>
<evidence type="ECO:0000259" key="9">
    <source>
        <dbReference type="Pfam" id="PF00808"/>
    </source>
</evidence>
<evidence type="ECO:0000256" key="2">
    <source>
        <dbReference type="ARBA" id="ARBA00023015"/>
    </source>
</evidence>
<dbReference type="Proteomes" id="UP001552299">
    <property type="component" value="Unassembled WGS sequence"/>
</dbReference>
<evidence type="ECO:0000256" key="5">
    <source>
        <dbReference type="ARBA" id="ARBA00023242"/>
    </source>
</evidence>
<dbReference type="Pfam" id="PF00808">
    <property type="entry name" value="CBFD_NFYB_HMF"/>
    <property type="match status" value="1"/>
</dbReference>
<evidence type="ECO:0000256" key="8">
    <source>
        <dbReference type="ARBA" id="ARBA00059992"/>
    </source>
</evidence>
<comment type="subcellular location">
    <subcellularLocation>
        <location evidence="1">Nucleus</location>
    </subcellularLocation>
</comment>
<comment type="subunit">
    <text evidence="6">Heterotrimeric transcription factor composed of three components, NF-YA, NF-YB and NF-YC. NF-YB and NF-YC must interact and dimerize for NF-YA association and DNA binding.</text>
</comment>
<comment type="caution">
    <text evidence="10">The sequence shown here is derived from an EMBL/GenBank/DDBJ whole genome shotgun (WGS) entry which is preliminary data.</text>
</comment>
<evidence type="ECO:0000256" key="4">
    <source>
        <dbReference type="ARBA" id="ARBA00023163"/>
    </source>
</evidence>
<comment type="function">
    <text evidence="8">Stimulates the transcription of various genes by recognizing and binding to a CCAAT motif in promoters.</text>
</comment>
<organism evidence="10 11">
    <name type="scientific">Dendrobium thyrsiflorum</name>
    <name type="common">Pinecone-like raceme dendrobium</name>
    <name type="synonym">Orchid</name>
    <dbReference type="NCBI Taxonomy" id="117978"/>
    <lineage>
        <taxon>Eukaryota</taxon>
        <taxon>Viridiplantae</taxon>
        <taxon>Streptophyta</taxon>
        <taxon>Embryophyta</taxon>
        <taxon>Tracheophyta</taxon>
        <taxon>Spermatophyta</taxon>
        <taxon>Magnoliopsida</taxon>
        <taxon>Liliopsida</taxon>
        <taxon>Asparagales</taxon>
        <taxon>Orchidaceae</taxon>
        <taxon>Epidendroideae</taxon>
        <taxon>Malaxideae</taxon>
        <taxon>Dendrobiinae</taxon>
        <taxon>Dendrobium</taxon>
    </lineage>
</organism>
<dbReference type="Gene3D" id="1.10.20.10">
    <property type="entry name" value="Histone, subunit A"/>
    <property type="match status" value="1"/>
</dbReference>
<gene>
    <name evidence="10" type="ORF">M5K25_022127</name>
</gene>
<keyword evidence="4" id="KW-0804">Transcription</keyword>
<dbReference type="SUPFAM" id="SSF47113">
    <property type="entry name" value="Histone-fold"/>
    <property type="match status" value="1"/>
</dbReference>
<dbReference type="AlphaFoldDB" id="A0ABD0U5L6"/>
<feature type="domain" description="Transcription factor CBF/NF-Y/archaeal histone" evidence="9">
    <location>
        <begin position="20"/>
        <end position="84"/>
    </location>
</feature>
<dbReference type="CDD" id="cd22908">
    <property type="entry name" value="HFD_NFYC-like"/>
    <property type="match status" value="1"/>
</dbReference>
<protein>
    <recommendedName>
        <fullName evidence="9">Transcription factor CBF/NF-Y/archaeal histone domain-containing protein</fullName>
    </recommendedName>
</protein>
<dbReference type="InterPro" id="IPR009072">
    <property type="entry name" value="Histone-fold"/>
</dbReference>
<keyword evidence="11" id="KW-1185">Reference proteome</keyword>
<dbReference type="GO" id="GO:0003677">
    <property type="term" value="F:DNA binding"/>
    <property type="evidence" value="ECO:0007669"/>
    <property type="project" value="UniProtKB-KW"/>
</dbReference>
<keyword evidence="3" id="KW-0238">DNA-binding</keyword>
<sequence length="121" mass="13632">MRQAGIYSGMMWGKKPCPHSLPLSRIKKIMKKSGEDVKMISCEAPLVFAKACELFIQQLTVRSYKVSVQANKRTLQKDDIITAVKATDVFDFLMDMVSSASVAGDCMKPTRERTYGFMLKE</sequence>
<evidence type="ECO:0000256" key="3">
    <source>
        <dbReference type="ARBA" id="ARBA00023125"/>
    </source>
</evidence>
<dbReference type="PANTHER" id="PTHR10252:SF41">
    <property type="entry name" value="HAP5 SUBUNIT OF HAP COMPLEX"/>
    <property type="match status" value="1"/>
</dbReference>
<evidence type="ECO:0000256" key="7">
    <source>
        <dbReference type="ARBA" id="ARBA00038129"/>
    </source>
</evidence>
<evidence type="ECO:0000256" key="6">
    <source>
        <dbReference type="ARBA" id="ARBA00025911"/>
    </source>
</evidence>
<comment type="similarity">
    <text evidence="7">Belongs to the NFYC/HAP5 subunit family.</text>
</comment>
<evidence type="ECO:0000313" key="11">
    <source>
        <dbReference type="Proteomes" id="UP001552299"/>
    </source>
</evidence>
<accession>A0ABD0U5L6</accession>
<dbReference type="EMBL" id="JANQDX010000017">
    <property type="protein sequence ID" value="KAL0907697.1"/>
    <property type="molecule type" value="Genomic_DNA"/>
</dbReference>
<reference evidence="10 11" key="1">
    <citation type="journal article" date="2024" name="Plant Biotechnol. J.">
        <title>Dendrobium thyrsiflorum genome and its molecular insights into genes involved in important horticultural traits.</title>
        <authorList>
            <person name="Chen B."/>
            <person name="Wang J.Y."/>
            <person name="Zheng P.J."/>
            <person name="Li K.L."/>
            <person name="Liang Y.M."/>
            <person name="Chen X.F."/>
            <person name="Zhang C."/>
            <person name="Zhao X."/>
            <person name="He X."/>
            <person name="Zhang G.Q."/>
            <person name="Liu Z.J."/>
            <person name="Xu Q."/>
        </authorList>
    </citation>
    <scope>NUCLEOTIDE SEQUENCE [LARGE SCALE GENOMIC DNA]</scope>
    <source>
        <strain evidence="10">GZMU011</strain>
    </source>
</reference>
<dbReference type="FunFam" id="1.10.20.10:FF:000062">
    <property type="entry name" value="Nuclear transcription factor Y subunit C"/>
    <property type="match status" value="1"/>
</dbReference>
<evidence type="ECO:0000313" key="10">
    <source>
        <dbReference type="EMBL" id="KAL0907697.1"/>
    </source>
</evidence>
<keyword evidence="5" id="KW-0539">Nucleus</keyword>
<evidence type="ECO:0000256" key="1">
    <source>
        <dbReference type="ARBA" id="ARBA00004123"/>
    </source>
</evidence>
<proteinExistence type="inferred from homology"/>
<name>A0ABD0U5L6_DENTH</name>
<dbReference type="PANTHER" id="PTHR10252">
    <property type="entry name" value="HISTONE-LIKE TRANSCRIPTION FACTOR CCAAT-RELATED"/>
    <property type="match status" value="1"/>
</dbReference>
<dbReference type="InterPro" id="IPR003958">
    <property type="entry name" value="CBFA_NFYB_domain"/>
</dbReference>